<dbReference type="InterPro" id="IPR057695">
    <property type="entry name" value="DUF7935"/>
</dbReference>
<keyword evidence="1" id="KW-0472">Membrane</keyword>
<keyword evidence="1" id="KW-0812">Transmembrane</keyword>
<evidence type="ECO:0000256" key="1">
    <source>
        <dbReference type="SAM" id="Phobius"/>
    </source>
</evidence>
<dbReference type="Proteomes" id="UP001597374">
    <property type="component" value="Unassembled WGS sequence"/>
</dbReference>
<sequence>MDESTTIILDILKITIPALIVAGAMYLLVKKYLDKEQRVRILELRMKSAETVLPIRLQAYERIVLLLERITPSNLLLRVSGSGHSAADYHRMLLTEIRNEFNHNLSQQVYMTEQAWQQVKQAREEVVNLINKSFQSMEDKSKGTDLAKRTLENILASEVDPTARAISFLKQEIGQVF</sequence>
<dbReference type="Pfam" id="PF25589">
    <property type="entry name" value="DUF7935"/>
    <property type="match status" value="1"/>
</dbReference>
<comment type="caution">
    <text evidence="2">The sequence shown here is derived from an EMBL/GenBank/DDBJ whole genome shotgun (WGS) entry which is preliminary data.</text>
</comment>
<dbReference type="RefSeq" id="WP_250431820.1">
    <property type="nucleotide sequence ID" value="NZ_JALPRR010000004.1"/>
</dbReference>
<keyword evidence="3" id="KW-1185">Reference proteome</keyword>
<gene>
    <name evidence="2" type="ORF">ACFSKP_18435</name>
</gene>
<dbReference type="EMBL" id="JBHUIM010000003">
    <property type="protein sequence ID" value="MFD2248253.1"/>
    <property type="molecule type" value="Genomic_DNA"/>
</dbReference>
<keyword evidence="1" id="KW-1133">Transmembrane helix</keyword>
<proteinExistence type="predicted"/>
<organism evidence="2 3">
    <name type="scientific">Pontibacter ruber</name>
    <dbReference type="NCBI Taxonomy" id="1343895"/>
    <lineage>
        <taxon>Bacteria</taxon>
        <taxon>Pseudomonadati</taxon>
        <taxon>Bacteroidota</taxon>
        <taxon>Cytophagia</taxon>
        <taxon>Cytophagales</taxon>
        <taxon>Hymenobacteraceae</taxon>
        <taxon>Pontibacter</taxon>
    </lineage>
</organism>
<feature type="transmembrane region" description="Helical" evidence="1">
    <location>
        <begin position="6"/>
        <end position="29"/>
    </location>
</feature>
<evidence type="ECO:0000313" key="3">
    <source>
        <dbReference type="Proteomes" id="UP001597374"/>
    </source>
</evidence>
<evidence type="ECO:0000313" key="2">
    <source>
        <dbReference type="EMBL" id="MFD2248253.1"/>
    </source>
</evidence>
<accession>A0ABW5D3V9</accession>
<protein>
    <submittedName>
        <fullName evidence="2">Uncharacterized protein</fullName>
    </submittedName>
</protein>
<reference evidence="3" key="1">
    <citation type="journal article" date="2019" name="Int. J. Syst. Evol. Microbiol.">
        <title>The Global Catalogue of Microorganisms (GCM) 10K type strain sequencing project: providing services to taxonomists for standard genome sequencing and annotation.</title>
        <authorList>
            <consortium name="The Broad Institute Genomics Platform"/>
            <consortium name="The Broad Institute Genome Sequencing Center for Infectious Disease"/>
            <person name="Wu L."/>
            <person name="Ma J."/>
        </authorList>
    </citation>
    <scope>NUCLEOTIDE SEQUENCE [LARGE SCALE GENOMIC DNA]</scope>
    <source>
        <strain evidence="3">CGMCC 4.1782</strain>
    </source>
</reference>
<name>A0ABW5D3V9_9BACT</name>